<dbReference type="PANTHER" id="PTHR47245:SF2">
    <property type="entry name" value="PEPTIDYL-PROLYL CIS-TRANS ISOMERASE HP_0175-RELATED"/>
    <property type="match status" value="1"/>
</dbReference>
<keyword evidence="1" id="KW-0413">Isomerase</keyword>
<organism evidence="4 5">
    <name type="scientific">Ammoniphilus oxalaticus</name>
    <dbReference type="NCBI Taxonomy" id="66863"/>
    <lineage>
        <taxon>Bacteria</taxon>
        <taxon>Bacillati</taxon>
        <taxon>Bacillota</taxon>
        <taxon>Bacilli</taxon>
        <taxon>Bacillales</taxon>
        <taxon>Paenibacillaceae</taxon>
        <taxon>Aneurinibacillus group</taxon>
        <taxon>Ammoniphilus</taxon>
    </lineage>
</organism>
<dbReference type="SUPFAM" id="SSF54534">
    <property type="entry name" value="FKBP-like"/>
    <property type="match status" value="1"/>
</dbReference>
<keyword evidence="5" id="KW-1185">Reference proteome</keyword>
<comment type="caution">
    <text evidence="4">The sequence shown here is derived from an EMBL/GenBank/DDBJ whole genome shotgun (WGS) entry which is preliminary data.</text>
</comment>
<dbReference type="InterPro" id="IPR050245">
    <property type="entry name" value="PrsA_foldase"/>
</dbReference>
<dbReference type="Pfam" id="PF00639">
    <property type="entry name" value="Rotamase"/>
    <property type="match status" value="1"/>
</dbReference>
<dbReference type="EMBL" id="MCHY01000009">
    <property type="protein sequence ID" value="RKD22795.1"/>
    <property type="molecule type" value="Genomic_DNA"/>
</dbReference>
<accession>A0A419SGC5</accession>
<dbReference type="PROSITE" id="PS50198">
    <property type="entry name" value="PPIC_PPIASE_2"/>
    <property type="match status" value="1"/>
</dbReference>
<proteinExistence type="predicted"/>
<evidence type="ECO:0000259" key="3">
    <source>
        <dbReference type="PROSITE" id="PS50198"/>
    </source>
</evidence>
<keyword evidence="2" id="KW-0732">Signal</keyword>
<evidence type="ECO:0000256" key="1">
    <source>
        <dbReference type="PROSITE-ProRule" id="PRU00278"/>
    </source>
</evidence>
<dbReference type="Proteomes" id="UP000284219">
    <property type="component" value="Unassembled WGS sequence"/>
</dbReference>
<sequence>MWLTKRWGAILLALTLLFSITACSSGKGGTAAGGNEDQQPDNPVPIVDVSLGLEPQAIVAEYEGGSLTAEQFESYLRVQVFINPQYGLAIQQNDPQALTYLIERYVAEETLANRADQSESVDEQVQHQINQLKSEYLTVYNGDEKRLKKQMKDQDVTDQQLEQFYRQYFLASNHLGSKVTDEDMQRKYEATKQEDKDSFVVASVRHILIAVGEPPTGLADGEKPRSDEEARKLAEEITERLRNGEDFAELAKEYTDDPGSKETGGLYEDVYVTEWVPEFKKAAAELPLDTISDPIKAEYGYHILRVEKRTEHTVDQLQGIARARFVGEIIDQKYLEFVNQDLKEILKEENIHLPKQDEK</sequence>
<keyword evidence="1" id="KW-0697">Rotamase</keyword>
<dbReference type="InterPro" id="IPR046357">
    <property type="entry name" value="PPIase_dom_sf"/>
</dbReference>
<dbReference type="SUPFAM" id="SSF109998">
    <property type="entry name" value="Triger factor/SurA peptide-binding domain-like"/>
    <property type="match status" value="1"/>
</dbReference>
<dbReference type="AlphaFoldDB" id="A0A419SGC5"/>
<gene>
    <name evidence="4" type="ORF">BEP19_11140</name>
</gene>
<protein>
    <recommendedName>
        <fullName evidence="3">PpiC domain-containing protein</fullName>
    </recommendedName>
</protein>
<evidence type="ECO:0000256" key="2">
    <source>
        <dbReference type="SAM" id="SignalP"/>
    </source>
</evidence>
<evidence type="ECO:0000313" key="5">
    <source>
        <dbReference type="Proteomes" id="UP000284219"/>
    </source>
</evidence>
<dbReference type="GO" id="GO:0003755">
    <property type="term" value="F:peptidyl-prolyl cis-trans isomerase activity"/>
    <property type="evidence" value="ECO:0007669"/>
    <property type="project" value="UniProtKB-KW"/>
</dbReference>
<dbReference type="OrthoDB" id="14196at2"/>
<dbReference type="PANTHER" id="PTHR47245">
    <property type="entry name" value="PEPTIDYLPROLYL ISOMERASE"/>
    <property type="match status" value="1"/>
</dbReference>
<feature type="signal peptide" evidence="2">
    <location>
        <begin position="1"/>
        <end position="24"/>
    </location>
</feature>
<feature type="domain" description="PpiC" evidence="3">
    <location>
        <begin position="204"/>
        <end position="308"/>
    </location>
</feature>
<feature type="chain" id="PRO_5039142981" description="PpiC domain-containing protein" evidence="2">
    <location>
        <begin position="25"/>
        <end position="359"/>
    </location>
</feature>
<dbReference type="InterPro" id="IPR000297">
    <property type="entry name" value="PPIase_PpiC"/>
</dbReference>
<dbReference type="InterPro" id="IPR027304">
    <property type="entry name" value="Trigger_fact/SurA_dom_sf"/>
</dbReference>
<reference evidence="4 5" key="1">
    <citation type="submission" date="2016-08" db="EMBL/GenBank/DDBJ databases">
        <title>Novel Firmicute Genomes.</title>
        <authorList>
            <person name="Poppleton D.I."/>
            <person name="Gribaldo S."/>
        </authorList>
    </citation>
    <scope>NUCLEOTIDE SEQUENCE [LARGE SCALE GENOMIC DNA]</scope>
    <source>
        <strain evidence="4 5">RAOx-1</strain>
    </source>
</reference>
<name>A0A419SGC5_9BACL</name>
<dbReference type="Gene3D" id="3.10.50.40">
    <property type="match status" value="1"/>
</dbReference>
<dbReference type="PROSITE" id="PS51257">
    <property type="entry name" value="PROKAR_LIPOPROTEIN"/>
    <property type="match status" value="1"/>
</dbReference>
<evidence type="ECO:0000313" key="4">
    <source>
        <dbReference type="EMBL" id="RKD22795.1"/>
    </source>
</evidence>